<protein>
    <recommendedName>
        <fullName evidence="10">Ventral anterior homeobox 1</fullName>
    </recommendedName>
</protein>
<evidence type="ECO:0000256" key="8">
    <source>
        <dbReference type="ARBA" id="ARBA00023242"/>
    </source>
</evidence>
<keyword evidence="4" id="KW-0805">Transcription regulation</keyword>
<dbReference type="GO" id="GO:0000978">
    <property type="term" value="F:RNA polymerase II cis-regulatory region sequence-specific DNA binding"/>
    <property type="evidence" value="ECO:0007669"/>
    <property type="project" value="TreeGrafter"/>
</dbReference>
<dbReference type="PANTHER" id="PTHR24339:SF32">
    <property type="entry name" value="VENTRAL ANTERIOR HOMEOBOX 1"/>
    <property type="match status" value="1"/>
</dbReference>
<dbReference type="Pfam" id="PF00046">
    <property type="entry name" value="Homeodomain"/>
    <property type="match status" value="1"/>
</dbReference>
<keyword evidence="3" id="KW-0217">Developmental protein</keyword>
<dbReference type="Gene3D" id="1.10.10.60">
    <property type="entry name" value="Homeodomain-like"/>
    <property type="match status" value="1"/>
</dbReference>
<evidence type="ECO:0000256" key="6">
    <source>
        <dbReference type="ARBA" id="ARBA00023155"/>
    </source>
</evidence>
<evidence type="ECO:0000256" key="13">
    <source>
        <dbReference type="SAM" id="MobiDB-lite"/>
    </source>
</evidence>
<dbReference type="InterPro" id="IPR000047">
    <property type="entry name" value="HTH_motif"/>
</dbReference>
<dbReference type="GO" id="GO:0007420">
    <property type="term" value="P:brain development"/>
    <property type="evidence" value="ECO:0007669"/>
    <property type="project" value="TreeGrafter"/>
</dbReference>
<gene>
    <name evidence="18" type="primary">VAX1</name>
    <name evidence="15" type="ORF">HJG60_020117</name>
</gene>
<dbReference type="PRINTS" id="PR00031">
    <property type="entry name" value="HTHREPRESSR"/>
</dbReference>
<evidence type="ECO:0000313" key="18">
    <source>
        <dbReference type="RefSeq" id="XP_028366958.1"/>
    </source>
</evidence>
<dbReference type="InterPro" id="IPR017970">
    <property type="entry name" value="Homeobox_CS"/>
</dbReference>
<dbReference type="EMBL" id="JABVXQ010000005">
    <property type="protein sequence ID" value="KAF6112198.1"/>
    <property type="molecule type" value="Genomic_DNA"/>
</dbReference>
<dbReference type="RefSeq" id="XP_028366958.1">
    <property type="nucleotide sequence ID" value="XM_028511157.2"/>
</dbReference>
<dbReference type="CDD" id="cd00086">
    <property type="entry name" value="homeodomain"/>
    <property type="match status" value="1"/>
</dbReference>
<dbReference type="CTD" id="11023"/>
<accession>A0A6J2LLM6</accession>
<evidence type="ECO:0000313" key="16">
    <source>
        <dbReference type="Proteomes" id="UP000504628"/>
    </source>
</evidence>
<dbReference type="FunFam" id="1.10.10.60:FF:000375">
    <property type="entry name" value="Ventral anterior homeobox 1"/>
    <property type="match status" value="1"/>
</dbReference>
<name>A0A6J2LLM6_9CHIR</name>
<evidence type="ECO:0000256" key="2">
    <source>
        <dbReference type="ARBA" id="ARBA00007397"/>
    </source>
</evidence>
<feature type="compositionally biased region" description="Basic and acidic residues" evidence="13">
    <location>
        <begin position="1"/>
        <end position="34"/>
    </location>
</feature>
<feature type="region of interest" description="Disordered" evidence="13">
    <location>
        <begin position="1"/>
        <end position="69"/>
    </location>
</feature>
<evidence type="ECO:0000256" key="11">
    <source>
        <dbReference type="PROSITE-ProRule" id="PRU00108"/>
    </source>
</evidence>
<reference evidence="18" key="2">
    <citation type="submission" date="2025-04" db="UniProtKB">
        <authorList>
            <consortium name="RefSeq"/>
        </authorList>
    </citation>
    <scope>IDENTIFICATION</scope>
    <source>
        <tissue evidence="18">Muscle</tissue>
    </source>
</reference>
<dbReference type="GO" id="GO:0000981">
    <property type="term" value="F:DNA-binding transcription factor activity, RNA polymerase II-specific"/>
    <property type="evidence" value="ECO:0007669"/>
    <property type="project" value="InterPro"/>
</dbReference>
<feature type="region of interest" description="Disordered" evidence="13">
    <location>
        <begin position="317"/>
        <end position="336"/>
    </location>
</feature>
<comment type="function">
    <text evidence="9">Transcription factor that may function in dorsoventral specification of the forebrain. Required for axon guidance and major tract formation in the developing forebrain. May contribute to the differentiation of the neuroretina, pigmented epithelium and optic stalk.</text>
</comment>
<evidence type="ECO:0000256" key="1">
    <source>
        <dbReference type="ARBA" id="ARBA00004123"/>
    </source>
</evidence>
<feature type="DNA-binding region" description="Homeobox" evidence="11">
    <location>
        <begin position="100"/>
        <end position="159"/>
    </location>
</feature>
<dbReference type="GO" id="GO:0030182">
    <property type="term" value="P:neuron differentiation"/>
    <property type="evidence" value="ECO:0007669"/>
    <property type="project" value="TreeGrafter"/>
</dbReference>
<feature type="domain" description="Homeobox" evidence="14">
    <location>
        <begin position="98"/>
        <end position="158"/>
    </location>
</feature>
<evidence type="ECO:0000256" key="9">
    <source>
        <dbReference type="ARBA" id="ARBA00054076"/>
    </source>
</evidence>
<keyword evidence="6 11" id="KW-0371">Homeobox</keyword>
<dbReference type="InterPro" id="IPR050877">
    <property type="entry name" value="EMX-VAX-Noto_Homeobox_TFs"/>
</dbReference>
<evidence type="ECO:0000313" key="15">
    <source>
        <dbReference type="EMBL" id="KAF6112198.1"/>
    </source>
</evidence>
<organism evidence="16 18">
    <name type="scientific">Phyllostomus discolor</name>
    <name type="common">pale spear-nosed bat</name>
    <dbReference type="NCBI Taxonomy" id="89673"/>
    <lineage>
        <taxon>Eukaryota</taxon>
        <taxon>Metazoa</taxon>
        <taxon>Chordata</taxon>
        <taxon>Craniata</taxon>
        <taxon>Vertebrata</taxon>
        <taxon>Euteleostomi</taxon>
        <taxon>Mammalia</taxon>
        <taxon>Eutheria</taxon>
        <taxon>Laurasiatheria</taxon>
        <taxon>Chiroptera</taxon>
        <taxon>Yangochiroptera</taxon>
        <taxon>Phyllostomidae</taxon>
        <taxon>Phyllostominae</taxon>
        <taxon>Phyllostomus</taxon>
    </lineage>
</organism>
<dbReference type="GO" id="GO:0005634">
    <property type="term" value="C:nucleus"/>
    <property type="evidence" value="ECO:0007669"/>
    <property type="project" value="UniProtKB-SubCell"/>
</dbReference>
<evidence type="ECO:0000256" key="10">
    <source>
        <dbReference type="ARBA" id="ARBA00072820"/>
    </source>
</evidence>
<keyword evidence="7" id="KW-0804">Transcription</keyword>
<dbReference type="PROSITE" id="PS00027">
    <property type="entry name" value="HOMEOBOX_1"/>
    <property type="match status" value="1"/>
</dbReference>
<keyword evidence="16" id="KW-1185">Reference proteome</keyword>
<keyword evidence="5 11" id="KW-0238">DNA-binding</keyword>
<evidence type="ECO:0000256" key="3">
    <source>
        <dbReference type="ARBA" id="ARBA00022473"/>
    </source>
</evidence>
<comment type="subcellular location">
    <subcellularLocation>
        <location evidence="1 11 12">Nucleus</location>
    </subcellularLocation>
</comment>
<dbReference type="SUPFAM" id="SSF46689">
    <property type="entry name" value="Homeodomain-like"/>
    <property type="match status" value="1"/>
</dbReference>
<keyword evidence="8 11" id="KW-0539">Nucleus</keyword>
<dbReference type="Proteomes" id="UP000664940">
    <property type="component" value="Unassembled WGS sequence"/>
</dbReference>
<sequence length="336" mass="34990">MFGKTDKMDVRCHTDAEAARVSKNAHKESRESKGAEGNLPAAFLKEPQGAFPASGATEDCNKSKSNSSADPDYCRRILVRDAKGSIREIILPKGLDLDRPKRTRTSFTAEQLYRLEMEFQRCQYVVGRERTELARQLNLSETQVKVWFQNRRTKQKKDQGKDSELRSVVSETAATCSVLRLLEQGRLLSPPGLPALLPPCATGTLGSALRGPSLPALGAGAGAAAGSAAAAAAATAPGPASAASPHPPAVGGAPGPGPAGPGGLHGAAPAAGHGLFSLPVPSLLGSVASRLSTPLTMAGSLAGNLQELSARYLSSSAFEPYSRTNNKEGAEKKALD</sequence>
<evidence type="ECO:0000256" key="4">
    <source>
        <dbReference type="ARBA" id="ARBA00023015"/>
    </source>
</evidence>
<dbReference type="KEGG" id="pdic:114495970"/>
<evidence type="ECO:0000259" key="14">
    <source>
        <dbReference type="PROSITE" id="PS50071"/>
    </source>
</evidence>
<dbReference type="SMART" id="SM00389">
    <property type="entry name" value="HOX"/>
    <property type="match status" value="1"/>
</dbReference>
<feature type="compositionally biased region" description="Basic and acidic residues" evidence="13">
    <location>
        <begin position="325"/>
        <end position="336"/>
    </location>
</feature>
<dbReference type="PROSITE" id="PS50071">
    <property type="entry name" value="HOMEOBOX_2"/>
    <property type="match status" value="1"/>
</dbReference>
<dbReference type="PANTHER" id="PTHR24339">
    <property type="entry name" value="HOMEOBOX PROTEIN EMX-RELATED"/>
    <property type="match status" value="1"/>
</dbReference>
<dbReference type="OrthoDB" id="6159439at2759"/>
<evidence type="ECO:0000256" key="12">
    <source>
        <dbReference type="RuleBase" id="RU000682"/>
    </source>
</evidence>
<evidence type="ECO:0000256" key="5">
    <source>
        <dbReference type="ARBA" id="ARBA00023125"/>
    </source>
</evidence>
<feature type="region of interest" description="Disordered" evidence="13">
    <location>
        <begin position="237"/>
        <end position="266"/>
    </location>
</feature>
<dbReference type="AlphaFoldDB" id="A0A6J2LLM6"/>
<dbReference type="Proteomes" id="UP000504628">
    <property type="component" value="Chromosome 5"/>
</dbReference>
<dbReference type="InterPro" id="IPR001356">
    <property type="entry name" value="HD"/>
</dbReference>
<dbReference type="InterPro" id="IPR009057">
    <property type="entry name" value="Homeodomain-like_sf"/>
</dbReference>
<proteinExistence type="inferred from homology"/>
<evidence type="ECO:0000256" key="7">
    <source>
        <dbReference type="ARBA" id="ARBA00023163"/>
    </source>
</evidence>
<comment type="similarity">
    <text evidence="2">Belongs to the EMX homeobox family.</text>
</comment>
<reference evidence="15 17" key="1">
    <citation type="journal article" date="2020" name="Nature">
        <title>Six reference-quality genomes reveal evolution of bat adaptations.</title>
        <authorList>
            <person name="Jebb D."/>
            <person name="Huang Z."/>
            <person name="Pippel M."/>
            <person name="Hughes G.M."/>
            <person name="Lavrichenko K."/>
            <person name="Devanna P."/>
            <person name="Winkler S."/>
            <person name="Jermiin L.S."/>
            <person name="Skirmuntt E.C."/>
            <person name="Katzourakis A."/>
            <person name="Burkitt-Gray L."/>
            <person name="Ray D.A."/>
            <person name="Sullivan K.A.M."/>
            <person name="Roscito J.G."/>
            <person name="Kirilenko B.M."/>
            <person name="Davalos L.M."/>
            <person name="Corthals A.P."/>
            <person name="Power M.L."/>
            <person name="Jones G."/>
            <person name="Ransome R.D."/>
            <person name="Dechmann D.K.N."/>
            <person name="Locatelli A.G."/>
            <person name="Puechmaille S.J."/>
            <person name="Fedrigo O."/>
            <person name="Jarvis E.D."/>
            <person name="Hiller M."/>
            <person name="Vernes S.C."/>
            <person name="Myers E.W."/>
            <person name="Teeling E.C."/>
        </authorList>
    </citation>
    <scope>NUCLEOTIDE SEQUENCE [LARGE SCALE GENOMIC DNA]</scope>
    <source>
        <strain evidence="15">Bat1K_MPI-CBG_1</strain>
    </source>
</reference>
<dbReference type="GeneID" id="114495970"/>
<evidence type="ECO:0000313" key="17">
    <source>
        <dbReference type="Proteomes" id="UP000664940"/>
    </source>
</evidence>